<dbReference type="PROSITE" id="PS50082">
    <property type="entry name" value="WD_REPEATS_2"/>
    <property type="match status" value="2"/>
</dbReference>
<dbReference type="PANTHER" id="PTHR46866">
    <property type="entry name" value="GH12955P"/>
    <property type="match status" value="1"/>
</dbReference>
<dbReference type="InterPro" id="IPR001680">
    <property type="entry name" value="WD40_rpt"/>
</dbReference>
<keyword evidence="4" id="KW-1185">Reference proteome</keyword>
<dbReference type="Gene3D" id="2.130.10.10">
    <property type="entry name" value="YVTN repeat-like/Quinoprotein amine dehydrogenase"/>
    <property type="match status" value="2"/>
</dbReference>
<reference evidence="3 4" key="1">
    <citation type="submission" date="2016-08" db="EMBL/GenBank/DDBJ databases">
        <title>A Parts List for Fungal Cellulosomes Revealed by Comparative Genomics.</title>
        <authorList>
            <consortium name="DOE Joint Genome Institute"/>
            <person name="Haitjema C.H."/>
            <person name="Gilmore S.P."/>
            <person name="Henske J.K."/>
            <person name="Solomon K.V."/>
            <person name="De Groot R."/>
            <person name="Kuo A."/>
            <person name="Mondo S.J."/>
            <person name="Salamov A.A."/>
            <person name="Labutti K."/>
            <person name="Zhao Z."/>
            <person name="Chiniquy J."/>
            <person name="Barry K."/>
            <person name="Brewer H.M."/>
            <person name="Purvine S.O."/>
            <person name="Wright A.T."/>
            <person name="Boxma B."/>
            <person name="Van Alen T."/>
            <person name="Hackstein J.H."/>
            <person name="Baker S.E."/>
            <person name="Grigoriev I.V."/>
            <person name="O'Malley M.A."/>
        </authorList>
    </citation>
    <scope>NUCLEOTIDE SEQUENCE [LARGE SCALE GENOMIC DNA]</scope>
    <source>
        <strain evidence="3 4">S4</strain>
    </source>
</reference>
<reference evidence="3 4" key="2">
    <citation type="submission" date="2016-08" db="EMBL/GenBank/DDBJ databases">
        <title>Pervasive Adenine N6-methylation of Active Genes in Fungi.</title>
        <authorList>
            <consortium name="DOE Joint Genome Institute"/>
            <person name="Mondo S.J."/>
            <person name="Dannebaum R.O."/>
            <person name="Kuo R.C."/>
            <person name="Labutti K."/>
            <person name="Haridas S."/>
            <person name="Kuo A."/>
            <person name="Salamov A."/>
            <person name="Ahrendt S.R."/>
            <person name="Lipzen A."/>
            <person name="Sullivan W."/>
            <person name="Andreopoulos W.B."/>
            <person name="Clum A."/>
            <person name="Lindquist E."/>
            <person name="Daum C."/>
            <person name="Ramamoorthy G.K."/>
            <person name="Gryganskyi A."/>
            <person name="Culley D."/>
            <person name="Magnuson J.K."/>
            <person name="James T.Y."/>
            <person name="O'Malley M.A."/>
            <person name="Stajich J.E."/>
            <person name="Spatafora J.W."/>
            <person name="Visel A."/>
            <person name="Grigoriev I.V."/>
        </authorList>
    </citation>
    <scope>NUCLEOTIDE SEQUENCE [LARGE SCALE GENOMIC DNA]</scope>
    <source>
        <strain evidence="3 4">S4</strain>
    </source>
</reference>
<dbReference type="InterPro" id="IPR015943">
    <property type="entry name" value="WD40/YVTN_repeat-like_dom_sf"/>
</dbReference>
<dbReference type="STRING" id="1754192.A0A1Y1WW40"/>
<accession>A0A1Y1WW40</accession>
<dbReference type="SMART" id="SM00320">
    <property type="entry name" value="WD40"/>
    <property type="match status" value="4"/>
</dbReference>
<dbReference type="PANTHER" id="PTHR46866:SF1">
    <property type="entry name" value="GH12955P"/>
    <property type="match status" value="1"/>
</dbReference>
<evidence type="ECO:0000256" key="1">
    <source>
        <dbReference type="PROSITE-ProRule" id="PRU00221"/>
    </source>
</evidence>
<dbReference type="InterPro" id="IPR036322">
    <property type="entry name" value="WD40_repeat_dom_sf"/>
</dbReference>
<evidence type="ECO:0000313" key="3">
    <source>
        <dbReference type="EMBL" id="ORX77779.1"/>
    </source>
</evidence>
<dbReference type="Proteomes" id="UP000193944">
    <property type="component" value="Unassembled WGS sequence"/>
</dbReference>
<feature type="repeat" description="WD" evidence="1">
    <location>
        <begin position="37"/>
        <end position="78"/>
    </location>
</feature>
<dbReference type="PROSITE" id="PS50294">
    <property type="entry name" value="WD_REPEATS_REGION"/>
    <property type="match status" value="1"/>
</dbReference>
<name>A0A1Y1WW40_9FUNG</name>
<feature type="repeat" description="WD" evidence="1">
    <location>
        <begin position="213"/>
        <end position="254"/>
    </location>
</feature>
<keyword evidence="1" id="KW-0853">WD repeat</keyword>
<protein>
    <submittedName>
        <fullName evidence="3">WD40 repeat-like protein</fullName>
    </submittedName>
</protein>
<dbReference type="EMBL" id="MCFG01000235">
    <property type="protein sequence ID" value="ORX77779.1"/>
    <property type="molecule type" value="Genomic_DNA"/>
</dbReference>
<dbReference type="Pfam" id="PF00400">
    <property type="entry name" value="WD40"/>
    <property type="match status" value="1"/>
</dbReference>
<dbReference type="OrthoDB" id="26681at2759"/>
<dbReference type="AlphaFoldDB" id="A0A1Y1WW40"/>
<evidence type="ECO:0000313" key="4">
    <source>
        <dbReference type="Proteomes" id="UP000193944"/>
    </source>
</evidence>
<comment type="caution">
    <text evidence="3">The sequence shown here is derived from an EMBL/GenBank/DDBJ whole genome shotgun (WGS) entry which is preliminary data.</text>
</comment>
<organism evidence="3 4">
    <name type="scientific">Anaeromyces robustus</name>
    <dbReference type="NCBI Taxonomy" id="1754192"/>
    <lineage>
        <taxon>Eukaryota</taxon>
        <taxon>Fungi</taxon>
        <taxon>Fungi incertae sedis</taxon>
        <taxon>Chytridiomycota</taxon>
        <taxon>Chytridiomycota incertae sedis</taxon>
        <taxon>Neocallimastigomycetes</taxon>
        <taxon>Neocallimastigales</taxon>
        <taxon>Neocallimastigaceae</taxon>
        <taxon>Anaeromyces</taxon>
    </lineage>
</organism>
<evidence type="ECO:0000259" key="2">
    <source>
        <dbReference type="Pfam" id="PF12894"/>
    </source>
</evidence>
<dbReference type="Pfam" id="PF12894">
    <property type="entry name" value="ANAPC4_WD40"/>
    <property type="match status" value="1"/>
</dbReference>
<gene>
    <name evidence="3" type="ORF">BCR32DRAFT_247683</name>
</gene>
<dbReference type="SUPFAM" id="SSF50978">
    <property type="entry name" value="WD40 repeat-like"/>
    <property type="match status" value="1"/>
</dbReference>
<dbReference type="InterPro" id="IPR024977">
    <property type="entry name" value="Apc4-like_WD40_dom"/>
</dbReference>
<proteinExistence type="predicted"/>
<sequence length="328" mass="37818">MNVLNEKLSWDKLLSTTSEYSKEAYNLTFQDLKLRTYSRHNARVNVIAANETLRLIASGSRDRTVKIWSLDFHKDIEEGIEYTGSQLSYNKHHHNISDVFFNNNLVISSDSNIHIWDSENGKNIHEYKINRRIDLIKPYNNNIIGVSSDDEIIFLDQKQKKIANNWKLSINSLLNCNIKSIAVSSENHTLAVGFSNGIISIMDSRTGNILSNWKAHENEISHLSYYDKNYLISVSNTDKNICLWNLMDNNHLVKTIKDIVETPIYSIIDNNIITINNNNWITINSINDSYQLYSSKIKLRTPITSLSILKYNKFFLFGNSEGEINLYA</sequence>
<feature type="domain" description="Anaphase-promoting complex subunit 4-like WD40" evidence="2">
    <location>
        <begin position="166"/>
        <end position="226"/>
    </location>
</feature>